<dbReference type="GO" id="GO:0005003">
    <property type="term" value="F:ephrin receptor activity"/>
    <property type="evidence" value="ECO:0007669"/>
    <property type="project" value="InterPro"/>
</dbReference>
<evidence type="ECO:0000256" key="15">
    <source>
        <dbReference type="ARBA" id="ARBA00023170"/>
    </source>
</evidence>
<dbReference type="SMART" id="SM00219">
    <property type="entry name" value="TyrKc"/>
    <property type="match status" value="1"/>
</dbReference>
<dbReference type="SUPFAM" id="SSF49785">
    <property type="entry name" value="Galactose-binding domain-like"/>
    <property type="match status" value="1"/>
</dbReference>
<reference evidence="27" key="3">
    <citation type="submission" date="2025-08" db="UniProtKB">
        <authorList>
            <consortium name="Ensembl"/>
        </authorList>
    </citation>
    <scope>IDENTIFICATION</scope>
</reference>
<dbReference type="InterPro" id="IPR011009">
    <property type="entry name" value="Kinase-like_dom_sf"/>
</dbReference>
<dbReference type="Pfam" id="PF00041">
    <property type="entry name" value="fn3"/>
    <property type="match status" value="2"/>
</dbReference>
<dbReference type="PROSITE" id="PS00109">
    <property type="entry name" value="PROTEIN_KINASE_TYR"/>
    <property type="match status" value="1"/>
</dbReference>
<dbReference type="SUPFAM" id="SSF47769">
    <property type="entry name" value="SAM/Pointed domain"/>
    <property type="match status" value="1"/>
</dbReference>
<dbReference type="PANTHER" id="PTHR46877">
    <property type="entry name" value="EPH RECEPTOR A5"/>
    <property type="match status" value="1"/>
</dbReference>
<evidence type="ECO:0000256" key="12">
    <source>
        <dbReference type="ARBA" id="ARBA00022989"/>
    </source>
</evidence>
<dbReference type="FunFam" id="2.60.40.10:FF:002926">
    <property type="entry name" value="Receptor protein-tyrosine kinase"/>
    <property type="match status" value="1"/>
</dbReference>
<dbReference type="InterPro" id="IPR001090">
    <property type="entry name" value="Ephrin_rcpt_lig-bd_dom"/>
</dbReference>
<dbReference type="GO" id="GO:0004714">
    <property type="term" value="F:transmembrane receptor protein tyrosine kinase activity"/>
    <property type="evidence" value="ECO:0000318"/>
    <property type="project" value="GO_Central"/>
</dbReference>
<dbReference type="CDD" id="cd05033">
    <property type="entry name" value="PTKc_EphR"/>
    <property type="match status" value="1"/>
</dbReference>
<dbReference type="CDD" id="cd00063">
    <property type="entry name" value="FN3"/>
    <property type="match status" value="2"/>
</dbReference>
<keyword evidence="10" id="KW-0418">Kinase</keyword>
<dbReference type="GO" id="GO:0007169">
    <property type="term" value="P:cell surface receptor protein tyrosine kinase signaling pathway"/>
    <property type="evidence" value="ECO:0000318"/>
    <property type="project" value="GO_Central"/>
</dbReference>
<evidence type="ECO:0000256" key="5">
    <source>
        <dbReference type="ARBA" id="ARBA00022679"/>
    </source>
</evidence>
<dbReference type="InterPro" id="IPR003961">
    <property type="entry name" value="FN3_dom"/>
</dbReference>
<evidence type="ECO:0000256" key="17">
    <source>
        <dbReference type="PIRSR" id="PIRSR000666-1"/>
    </source>
</evidence>
<dbReference type="PROSITE" id="PS00107">
    <property type="entry name" value="PROTEIN_KINASE_ATP"/>
    <property type="match status" value="1"/>
</dbReference>
<evidence type="ECO:0000256" key="6">
    <source>
        <dbReference type="ARBA" id="ARBA00022692"/>
    </source>
</evidence>
<evidence type="ECO:0000256" key="22">
    <source>
        <dbReference type="SAM" id="Phobius"/>
    </source>
</evidence>
<comment type="subcellular location">
    <subcellularLocation>
        <location evidence="1">Cell membrane</location>
        <topology evidence="1">Single-pass type I membrane protein</topology>
    </subcellularLocation>
</comment>
<dbReference type="InterPro" id="IPR036116">
    <property type="entry name" value="FN3_sf"/>
</dbReference>
<dbReference type="InterPro" id="IPR000719">
    <property type="entry name" value="Prot_kinase_dom"/>
</dbReference>
<dbReference type="Pfam" id="PF07647">
    <property type="entry name" value="SAM_2"/>
    <property type="match status" value="1"/>
</dbReference>
<dbReference type="CDD" id="cd10319">
    <property type="entry name" value="EphR_LBD"/>
    <property type="match status" value="1"/>
</dbReference>
<dbReference type="SMART" id="SM01411">
    <property type="entry name" value="Ephrin_rec_like"/>
    <property type="match status" value="1"/>
</dbReference>
<dbReference type="Ensembl" id="ENSCINT00000002487.3">
    <property type="protein sequence ID" value="ENSCINP00000002487.3"/>
    <property type="gene ID" value="ENSCING00000005864.3"/>
</dbReference>
<dbReference type="InterPro" id="IPR009030">
    <property type="entry name" value="Growth_fac_rcpt_cys_sf"/>
</dbReference>
<evidence type="ECO:0000259" key="23">
    <source>
        <dbReference type="PROSITE" id="PS50011"/>
    </source>
</evidence>
<dbReference type="Gene3D" id="1.10.510.10">
    <property type="entry name" value="Transferase(Phosphotransferase) domain 1"/>
    <property type="match status" value="1"/>
</dbReference>
<keyword evidence="16" id="KW-0325">Glycoprotein</keyword>
<dbReference type="PROSITE" id="PS50105">
    <property type="entry name" value="SAM_DOMAIN"/>
    <property type="match status" value="1"/>
</dbReference>
<evidence type="ECO:0000256" key="19">
    <source>
        <dbReference type="PIRSR" id="PIRSR000666-3"/>
    </source>
</evidence>
<dbReference type="PROSITE" id="PS50853">
    <property type="entry name" value="FN3"/>
    <property type="match status" value="2"/>
</dbReference>
<dbReference type="SMART" id="SM00060">
    <property type="entry name" value="FN3"/>
    <property type="match status" value="2"/>
</dbReference>
<dbReference type="FunFam" id="2.60.40.10:FF:000059">
    <property type="entry name" value="Ephrin type-A receptor 6"/>
    <property type="match status" value="1"/>
</dbReference>
<evidence type="ECO:0000259" key="25">
    <source>
        <dbReference type="PROSITE" id="PS50853"/>
    </source>
</evidence>
<evidence type="ECO:0000313" key="28">
    <source>
        <dbReference type="Proteomes" id="UP000008144"/>
    </source>
</evidence>
<keyword evidence="6 22" id="KW-0812">Transmembrane</keyword>
<dbReference type="EMBL" id="EAAA01000077">
    <property type="status" value="NOT_ANNOTATED_CDS"/>
    <property type="molecule type" value="Genomic_DNA"/>
</dbReference>
<evidence type="ECO:0000259" key="26">
    <source>
        <dbReference type="PROSITE" id="PS51550"/>
    </source>
</evidence>
<dbReference type="Gene3D" id="2.60.40.1770">
    <property type="entry name" value="ephrin a2 ectodomain"/>
    <property type="match status" value="1"/>
</dbReference>
<keyword evidence="4" id="KW-0597">Phosphoprotein</keyword>
<keyword evidence="12 22" id="KW-1133">Transmembrane helix</keyword>
<sequence length="1048" mass="117119">MEQKYTRCFLCNKMIWIIIITGFLAERHVIAEEAILMDTRTAISDIGWAMSPGSDWTEANGPHPDGRDRRMLVVCQIKKPHQNNWARTPYIPVDGAERIYVEFEFTIRSCEDVPNVATCKETFNLYYYETDRDEATSTFPPWREGAYIKVDTIAADKRFKPGSAERNFETRDIGPLTKRGVYLAIQDTGACMALMHVRVYYKYCAPTESNLANFGRTTAGPYMASLVEANGTCVDNSLADNDDRATFRCNSEGEWIVPKGSCLCDRGYGPDYTSTSCQECGRGFYKSSVGNGGCVRCPAYSESQSDGSTECQCMPGYYRALSDDAAKPCSQPPSKPVNVLAIVNQTKITLTWERPFNDGGRDDITYRIECQRCQVGFDHCAPCPQGVDFEPRQRDLVVTKVVVRDLSSYAYYRFKIFAINGVTWVAQLSPSEVEYAEVTVETNEAAPSMVLGVRVTDLSETSAILTWDTPAKVNGLIRSYVVSLGLVYQGQVTDIRMFNSTSKRSMRLDGLKQNNMYAVKVRASTDAGFGPYSVPLKFSPLESTTSSPNTNDHVGTIQLIIAVIGGCSIVIAIVLIVFCCRRKSHQNKSKLDMEKLPMFVMGHLKNGSIGYMPGHKTYIDPTTYEDPARAVLDFTKEIDASYIGIEEVIGGGEFGEVCLGRMRLPNSKKEHDVAIKTLKAGYSTQQKLDFLGEASIMGQFDHPNVIRLEGVVTKSQPHMIITEYMENGSLDTFLRKHDGEFTVIQLVGILRNIAAGMKYLSDMGYVHRDLAARNILVNAQLICKVSDFGLSRVLEESSDSTYTTRGGKIPIRWTAPEAINYRKFTSASDVWSYGIVMWEVMSYGERPYWGMSNQDVIHAVGTGYRLPAPMDCPQVQHKLMLDCWKKDRNERPKFSQVVATLDRMIREPEQLKVIAGHDKNRNGCLLNERGSLRRPSFQGPNGISETMTLLMDDRTRCTSLLRHQVPSSLGVWLDGLGLGNYKENFVSAGYSSLDQVLQMSPSDLASLGIVETNQQNAVMESISSIRYKTNPGRKPPQYRDERITGIPV</sequence>
<dbReference type="CDD" id="cd09488">
    <property type="entry name" value="SAM_EPH-R"/>
    <property type="match status" value="1"/>
</dbReference>
<dbReference type="InterPro" id="IPR013761">
    <property type="entry name" value="SAM/pointed_sf"/>
</dbReference>
<dbReference type="FunFam" id="2.60.120.260:FF:000071">
    <property type="entry name" value="Ephrin type-B receptor 4"/>
    <property type="match status" value="1"/>
</dbReference>
<dbReference type="PRINTS" id="PR00109">
    <property type="entry name" value="TYRKINASE"/>
</dbReference>
<feature type="domain" description="Eph LBD" evidence="26">
    <location>
        <begin position="33"/>
        <end position="209"/>
    </location>
</feature>
<dbReference type="Pfam" id="PF25599">
    <property type="entry name" value="Ephrin_CRD"/>
    <property type="match status" value="1"/>
</dbReference>
<evidence type="ECO:0000256" key="4">
    <source>
        <dbReference type="ARBA" id="ARBA00022553"/>
    </source>
</evidence>
<keyword evidence="7" id="KW-0732">Signal</keyword>
<dbReference type="FunCoup" id="F6ZVC5">
    <property type="interactions" value="3"/>
</dbReference>
<keyword evidence="11 18" id="KW-0067">ATP-binding</keyword>
<dbReference type="Pfam" id="PF07714">
    <property type="entry name" value="PK_Tyr_Ser-Thr"/>
    <property type="match status" value="1"/>
</dbReference>
<feature type="disulfide bond" evidence="19">
    <location>
        <begin position="110"/>
        <end position="119"/>
    </location>
</feature>
<feature type="transmembrane region" description="Helical" evidence="22">
    <location>
        <begin position="557"/>
        <end position="580"/>
    </location>
</feature>
<dbReference type="InterPro" id="IPR011641">
    <property type="entry name" value="Tyr-kin_ephrin_A/B_rcpt-like"/>
</dbReference>
<dbReference type="InterPro" id="IPR020635">
    <property type="entry name" value="Tyr_kinase_cat_dom"/>
</dbReference>
<dbReference type="FunFam" id="2.10.50.10:FF:000001">
    <property type="entry name" value="Ephrin type-A receptor 5"/>
    <property type="match status" value="1"/>
</dbReference>
<dbReference type="PROSITE" id="PS51550">
    <property type="entry name" value="EPH_LBD"/>
    <property type="match status" value="1"/>
</dbReference>
<evidence type="ECO:0000256" key="13">
    <source>
        <dbReference type="ARBA" id="ARBA00023136"/>
    </source>
</evidence>
<evidence type="ECO:0000256" key="14">
    <source>
        <dbReference type="ARBA" id="ARBA00023137"/>
    </source>
</evidence>
<keyword evidence="19" id="KW-1015">Disulfide bond</keyword>
<evidence type="ECO:0000256" key="8">
    <source>
        <dbReference type="ARBA" id="ARBA00022737"/>
    </source>
</evidence>
<keyword evidence="14" id="KW-0829">Tyrosine-protein kinase</keyword>
<dbReference type="Proteomes" id="UP000008144">
    <property type="component" value="Chromosome 1"/>
</dbReference>
<dbReference type="Gene3D" id="1.10.150.50">
    <property type="entry name" value="Transcription Factor, Ets-1"/>
    <property type="match status" value="1"/>
</dbReference>
<dbReference type="InterPro" id="IPR027936">
    <property type="entry name" value="Eph_TM"/>
</dbReference>
<dbReference type="Pfam" id="PF01404">
    <property type="entry name" value="Ephrin_lbd"/>
    <property type="match status" value="1"/>
</dbReference>
<dbReference type="Pfam" id="PF14575">
    <property type="entry name" value="EphA2_TM"/>
    <property type="match status" value="1"/>
</dbReference>
<evidence type="ECO:0000256" key="7">
    <source>
        <dbReference type="ARBA" id="ARBA00022729"/>
    </source>
</evidence>
<organism evidence="27 28">
    <name type="scientific">Ciona intestinalis</name>
    <name type="common">Transparent sea squirt</name>
    <name type="synonym">Ascidia intestinalis</name>
    <dbReference type="NCBI Taxonomy" id="7719"/>
    <lineage>
        <taxon>Eukaryota</taxon>
        <taxon>Metazoa</taxon>
        <taxon>Chordata</taxon>
        <taxon>Tunicata</taxon>
        <taxon>Ascidiacea</taxon>
        <taxon>Phlebobranchia</taxon>
        <taxon>Cionidae</taxon>
        <taxon>Ciona</taxon>
    </lineage>
</organism>
<keyword evidence="28" id="KW-1185">Reference proteome</keyword>
<dbReference type="EC" id="2.7.10.1" evidence="2"/>
<dbReference type="Gene3D" id="2.60.40.10">
    <property type="entry name" value="Immunoglobulins"/>
    <property type="match status" value="2"/>
</dbReference>
<feature type="domain" description="SAM" evidence="24">
    <location>
        <begin position="964"/>
        <end position="1028"/>
    </location>
</feature>
<dbReference type="PANTHER" id="PTHR46877:SF14">
    <property type="entry name" value="RECEPTOR PROTEIN-TYROSINE KINASE"/>
    <property type="match status" value="1"/>
</dbReference>
<dbReference type="Pfam" id="PF07699">
    <property type="entry name" value="Ephrin_rec_like"/>
    <property type="match status" value="1"/>
</dbReference>
<keyword evidence="15" id="KW-0675">Receptor</keyword>
<feature type="compositionally biased region" description="Basic and acidic residues" evidence="21">
    <location>
        <begin position="1037"/>
        <end position="1048"/>
    </location>
</feature>
<dbReference type="InterPro" id="IPR008979">
    <property type="entry name" value="Galactose-bd-like_sf"/>
</dbReference>
<protein>
    <recommendedName>
        <fullName evidence="2">receptor protein-tyrosine kinase</fullName>
        <ecNumber evidence="2">2.7.10.1</ecNumber>
    </recommendedName>
</protein>
<evidence type="ECO:0000256" key="1">
    <source>
        <dbReference type="ARBA" id="ARBA00004251"/>
    </source>
</evidence>
<dbReference type="InterPro" id="IPR001245">
    <property type="entry name" value="Ser-Thr/Tyr_kinase_cat_dom"/>
</dbReference>
<dbReference type="InParanoid" id="F6ZVC5"/>
<evidence type="ECO:0000256" key="3">
    <source>
        <dbReference type="ARBA" id="ARBA00022475"/>
    </source>
</evidence>
<dbReference type="OMA" id="RTSCECE"/>
<dbReference type="PROSITE" id="PS50011">
    <property type="entry name" value="PROTEIN_KINASE_DOM"/>
    <property type="match status" value="1"/>
</dbReference>
<dbReference type="InterPro" id="IPR008266">
    <property type="entry name" value="Tyr_kinase_AS"/>
</dbReference>
<dbReference type="CDD" id="cd12087">
    <property type="entry name" value="TM_EGFR-like"/>
    <property type="match status" value="1"/>
</dbReference>
<dbReference type="Gene3D" id="3.30.200.20">
    <property type="entry name" value="Phosphorylase Kinase, domain 1"/>
    <property type="match status" value="1"/>
</dbReference>
<keyword evidence="9 18" id="KW-0547">Nucleotide-binding</keyword>
<proteinExistence type="predicted"/>
<feature type="domain" description="Protein kinase" evidence="23">
    <location>
        <begin position="643"/>
        <end position="905"/>
    </location>
</feature>
<dbReference type="FunFam" id="3.30.200.20:FF:000143">
    <property type="entry name" value="Ephrin type-B receptor 6"/>
    <property type="match status" value="1"/>
</dbReference>
<feature type="domain" description="Fibronectin type-III" evidence="25">
    <location>
        <begin position="332"/>
        <end position="442"/>
    </location>
</feature>
<evidence type="ECO:0000256" key="21">
    <source>
        <dbReference type="SAM" id="MobiDB-lite"/>
    </source>
</evidence>
<dbReference type="AlphaFoldDB" id="F6ZVC5"/>
<feature type="region of interest" description="Disordered" evidence="21">
    <location>
        <begin position="1028"/>
        <end position="1048"/>
    </location>
</feature>
<reference evidence="27" key="2">
    <citation type="journal article" date="2008" name="Genome Biol.">
        <title>Improved genome assembly and evidence-based global gene model set for the chordate Ciona intestinalis: new insight into intron and operon populations.</title>
        <authorList>
            <person name="Satou Y."/>
            <person name="Mineta K."/>
            <person name="Ogasawara M."/>
            <person name="Sasakura Y."/>
            <person name="Shoguchi E."/>
            <person name="Ueno K."/>
            <person name="Yamada L."/>
            <person name="Matsumoto J."/>
            <person name="Wasserscheid J."/>
            <person name="Dewar K."/>
            <person name="Wiley G.B."/>
            <person name="Macmil S.L."/>
            <person name="Roe B.A."/>
            <person name="Zeller R.W."/>
            <person name="Hastings K.E."/>
            <person name="Lemaire P."/>
            <person name="Lindquist E."/>
            <person name="Endo T."/>
            <person name="Hotta K."/>
            <person name="Inaba K."/>
        </authorList>
    </citation>
    <scope>NUCLEOTIDE SEQUENCE [LARGE SCALE GENOMIC DNA]</scope>
    <source>
        <strain evidence="27">wild type</strain>
    </source>
</reference>
<dbReference type="HOGENOM" id="CLU_000288_141_4_1"/>
<dbReference type="Gene3D" id="2.60.120.260">
    <property type="entry name" value="Galactose-binding domain-like"/>
    <property type="match status" value="1"/>
</dbReference>
<dbReference type="InterPro" id="IPR016257">
    <property type="entry name" value="Tyr_kinase_ephrin_rcpt"/>
</dbReference>
<evidence type="ECO:0000256" key="2">
    <source>
        <dbReference type="ARBA" id="ARBA00011902"/>
    </source>
</evidence>
<feature type="binding site" evidence="18 20">
    <location>
        <position position="676"/>
    </location>
    <ligand>
        <name>ATP</name>
        <dbReference type="ChEBI" id="CHEBI:30616"/>
    </ligand>
</feature>
<dbReference type="SUPFAM" id="SSF49265">
    <property type="entry name" value="Fibronectin type III"/>
    <property type="match status" value="1"/>
</dbReference>
<feature type="domain" description="Fibronectin type-III" evidence="25">
    <location>
        <begin position="446"/>
        <end position="543"/>
    </location>
</feature>
<evidence type="ECO:0000256" key="11">
    <source>
        <dbReference type="ARBA" id="ARBA00022840"/>
    </source>
</evidence>
<evidence type="ECO:0000256" key="9">
    <source>
        <dbReference type="ARBA" id="ARBA00022741"/>
    </source>
</evidence>
<dbReference type="FunFam" id="1.10.510.10:FF:000019">
    <property type="entry name" value="Ephrin type-A receptor 5"/>
    <property type="match status" value="1"/>
</dbReference>
<evidence type="ECO:0000313" key="27">
    <source>
        <dbReference type="Ensembl" id="ENSCINP00000002487.3"/>
    </source>
</evidence>
<keyword evidence="8" id="KW-0677">Repeat</keyword>
<dbReference type="SUPFAM" id="SSF57184">
    <property type="entry name" value="Growth factor receptor domain"/>
    <property type="match status" value="1"/>
</dbReference>
<dbReference type="SUPFAM" id="SSF56112">
    <property type="entry name" value="Protein kinase-like (PK-like)"/>
    <property type="match status" value="1"/>
</dbReference>
<keyword evidence="5" id="KW-0808">Transferase</keyword>
<reference evidence="28" key="1">
    <citation type="journal article" date="2002" name="Science">
        <title>The draft genome of Ciona intestinalis: insights into chordate and vertebrate origins.</title>
        <authorList>
            <person name="Dehal P."/>
            <person name="Satou Y."/>
            <person name="Campbell R.K."/>
            <person name="Chapman J."/>
            <person name="Degnan B."/>
            <person name="De Tomaso A."/>
            <person name="Davidson B."/>
            <person name="Di Gregorio A."/>
            <person name="Gelpke M."/>
            <person name="Goodstein D.M."/>
            <person name="Harafuji N."/>
            <person name="Hastings K.E."/>
            <person name="Ho I."/>
            <person name="Hotta K."/>
            <person name="Huang W."/>
            <person name="Kawashima T."/>
            <person name="Lemaire P."/>
            <person name="Martinez D."/>
            <person name="Meinertzhagen I.A."/>
            <person name="Necula S."/>
            <person name="Nonaka M."/>
            <person name="Putnam N."/>
            <person name="Rash S."/>
            <person name="Saiga H."/>
            <person name="Satake M."/>
            <person name="Terry A."/>
            <person name="Yamada L."/>
            <person name="Wang H.G."/>
            <person name="Awazu S."/>
            <person name="Azumi K."/>
            <person name="Boore J."/>
            <person name="Branno M."/>
            <person name="Chin-Bow S."/>
            <person name="DeSantis R."/>
            <person name="Doyle S."/>
            <person name="Francino P."/>
            <person name="Keys D.N."/>
            <person name="Haga S."/>
            <person name="Hayashi H."/>
            <person name="Hino K."/>
            <person name="Imai K.S."/>
            <person name="Inaba K."/>
            <person name="Kano S."/>
            <person name="Kobayashi K."/>
            <person name="Kobayashi M."/>
            <person name="Lee B.I."/>
            <person name="Makabe K.W."/>
            <person name="Manohar C."/>
            <person name="Matassi G."/>
            <person name="Medina M."/>
            <person name="Mochizuki Y."/>
            <person name="Mount S."/>
            <person name="Morishita T."/>
            <person name="Miura S."/>
            <person name="Nakayama A."/>
            <person name="Nishizaka S."/>
            <person name="Nomoto H."/>
            <person name="Ohta F."/>
            <person name="Oishi K."/>
            <person name="Rigoutsos I."/>
            <person name="Sano M."/>
            <person name="Sasaki A."/>
            <person name="Sasakura Y."/>
            <person name="Shoguchi E."/>
            <person name="Shin-i T."/>
            <person name="Spagnuolo A."/>
            <person name="Stainier D."/>
            <person name="Suzuki M.M."/>
            <person name="Tassy O."/>
            <person name="Takatori N."/>
            <person name="Tokuoka M."/>
            <person name="Yagi K."/>
            <person name="Yoshizaki F."/>
            <person name="Wada S."/>
            <person name="Zhang C."/>
            <person name="Hyatt P.D."/>
            <person name="Larimer F."/>
            <person name="Detter C."/>
            <person name="Doggett N."/>
            <person name="Glavina T."/>
            <person name="Hawkins T."/>
            <person name="Richardson P."/>
            <person name="Lucas S."/>
            <person name="Kohara Y."/>
            <person name="Levine M."/>
            <person name="Satoh N."/>
            <person name="Rokhsar D.S."/>
        </authorList>
    </citation>
    <scope>NUCLEOTIDE SEQUENCE [LARGE SCALE GENOMIC DNA]</scope>
</reference>
<dbReference type="GO" id="GO:0005524">
    <property type="term" value="F:ATP binding"/>
    <property type="evidence" value="ECO:0007669"/>
    <property type="project" value="UniProtKB-UniRule"/>
</dbReference>
<dbReference type="InterPro" id="IPR017441">
    <property type="entry name" value="Protein_kinase_ATP_BS"/>
</dbReference>
<evidence type="ECO:0000256" key="10">
    <source>
        <dbReference type="ARBA" id="ARBA00022777"/>
    </source>
</evidence>
<feature type="binding site" evidence="18">
    <location>
        <begin position="649"/>
        <end position="657"/>
    </location>
    <ligand>
        <name>ATP</name>
        <dbReference type="ChEBI" id="CHEBI:30616"/>
    </ligand>
</feature>
<evidence type="ECO:0000256" key="18">
    <source>
        <dbReference type="PIRSR" id="PIRSR000666-2"/>
    </source>
</evidence>
<dbReference type="GO" id="GO:0005886">
    <property type="term" value="C:plasma membrane"/>
    <property type="evidence" value="ECO:0000318"/>
    <property type="project" value="GO_Central"/>
</dbReference>
<name>F6ZVC5_CIOIN</name>
<feature type="active site" description="Proton acceptor" evidence="17">
    <location>
        <position position="769"/>
    </location>
</feature>
<reference evidence="27" key="4">
    <citation type="submission" date="2025-09" db="UniProtKB">
        <authorList>
            <consortium name="Ensembl"/>
        </authorList>
    </citation>
    <scope>IDENTIFICATION</scope>
</reference>
<dbReference type="InterPro" id="IPR001660">
    <property type="entry name" value="SAM"/>
</dbReference>
<dbReference type="GeneTree" id="ENSGT00940000165255"/>
<keyword evidence="3" id="KW-1003">Cell membrane</keyword>
<keyword evidence="13 22" id="KW-0472">Membrane</keyword>
<dbReference type="InterPro" id="IPR050449">
    <property type="entry name" value="Ephrin_rcpt_TKs"/>
</dbReference>
<feature type="disulfide bond" evidence="19">
    <location>
        <begin position="75"/>
        <end position="191"/>
    </location>
</feature>
<dbReference type="SMART" id="SM00454">
    <property type="entry name" value="SAM"/>
    <property type="match status" value="1"/>
</dbReference>
<evidence type="ECO:0000259" key="24">
    <source>
        <dbReference type="PROSITE" id="PS50105"/>
    </source>
</evidence>
<dbReference type="GO" id="GO:0043235">
    <property type="term" value="C:receptor complex"/>
    <property type="evidence" value="ECO:0000318"/>
    <property type="project" value="GO_Central"/>
</dbReference>
<dbReference type="PIRSF" id="PIRSF000666">
    <property type="entry name" value="TyrPK_ephrin_receptor"/>
    <property type="match status" value="1"/>
</dbReference>
<evidence type="ECO:0000256" key="20">
    <source>
        <dbReference type="PROSITE-ProRule" id="PRU10141"/>
    </source>
</evidence>
<dbReference type="InterPro" id="IPR013783">
    <property type="entry name" value="Ig-like_fold"/>
</dbReference>
<dbReference type="STRING" id="7719.ENSCINP00000002487"/>
<dbReference type="Gene3D" id="2.10.50.10">
    <property type="entry name" value="Tumor Necrosis Factor Receptor, subunit A, domain 2"/>
    <property type="match status" value="1"/>
</dbReference>
<dbReference type="SMART" id="SM00615">
    <property type="entry name" value="EPH_lbd"/>
    <property type="match status" value="1"/>
</dbReference>
<accession>F6ZVC5</accession>
<evidence type="ECO:0000256" key="16">
    <source>
        <dbReference type="ARBA" id="ARBA00023180"/>
    </source>
</evidence>